<organism evidence="2 3">
    <name type="scientific">Phytopseudomonas daroniae</name>
    <dbReference type="NCBI Taxonomy" id="2487519"/>
    <lineage>
        <taxon>Bacteria</taxon>
        <taxon>Pseudomonadati</taxon>
        <taxon>Pseudomonadota</taxon>
        <taxon>Gammaproteobacteria</taxon>
        <taxon>Pseudomonadales</taxon>
        <taxon>Pseudomonadaceae</taxon>
        <taxon>Phytopseudomonas</taxon>
    </lineage>
</organism>
<comment type="caution">
    <text evidence="2">The sequence shown here is derived from an EMBL/GenBank/DDBJ whole genome shotgun (WGS) entry which is preliminary data.</text>
</comment>
<feature type="signal peptide" evidence="1">
    <location>
        <begin position="1"/>
        <end position="23"/>
    </location>
</feature>
<dbReference type="PROSITE" id="PS51257">
    <property type="entry name" value="PROKAR_LIPOPROTEIN"/>
    <property type="match status" value="1"/>
</dbReference>
<evidence type="ECO:0000313" key="3">
    <source>
        <dbReference type="Proteomes" id="UP000292302"/>
    </source>
</evidence>
<keyword evidence="3" id="KW-1185">Reference proteome</keyword>
<dbReference type="EMBL" id="QJUI01000004">
    <property type="protein sequence ID" value="TBU81913.1"/>
    <property type="molecule type" value="Genomic_DNA"/>
</dbReference>
<evidence type="ECO:0000313" key="2">
    <source>
        <dbReference type="EMBL" id="TBU81913.1"/>
    </source>
</evidence>
<dbReference type="InterPro" id="IPR013784">
    <property type="entry name" value="Carb-bd-like_fold"/>
</dbReference>
<dbReference type="RefSeq" id="WP_131178974.1">
    <property type="nucleotide sequence ID" value="NZ_QJUI01000004.1"/>
</dbReference>
<gene>
    <name evidence="2" type="ORF">DNK06_05170</name>
</gene>
<protein>
    <submittedName>
        <fullName evidence="2">Uncharacterized protein</fullName>
    </submittedName>
</protein>
<dbReference type="OrthoDB" id="9961810at2"/>
<dbReference type="AlphaFoldDB" id="A0A4Q9QNY6"/>
<dbReference type="SUPFAM" id="SSF49452">
    <property type="entry name" value="Starch-binding domain-like"/>
    <property type="match status" value="1"/>
</dbReference>
<feature type="chain" id="PRO_5020413454" evidence="1">
    <location>
        <begin position="24"/>
        <end position="149"/>
    </location>
</feature>
<proteinExistence type="predicted"/>
<name>A0A4Q9QNY6_9GAMM</name>
<accession>A0A4Q9QNY6</accession>
<dbReference type="Proteomes" id="UP000292302">
    <property type="component" value="Unassembled WGS sequence"/>
</dbReference>
<dbReference type="GO" id="GO:0030246">
    <property type="term" value="F:carbohydrate binding"/>
    <property type="evidence" value="ECO:0007669"/>
    <property type="project" value="InterPro"/>
</dbReference>
<evidence type="ECO:0000256" key="1">
    <source>
        <dbReference type="SAM" id="SignalP"/>
    </source>
</evidence>
<reference evidence="2 3" key="1">
    <citation type="submission" date="2018-06" db="EMBL/GenBank/DDBJ databases">
        <title>Three novel Pseudomonas species isolated from symptomatic oak.</title>
        <authorList>
            <person name="Bueno-Gonzalez V."/>
            <person name="Brady C."/>
        </authorList>
    </citation>
    <scope>NUCLEOTIDE SEQUENCE [LARGE SCALE GENOMIC DNA]</scope>
    <source>
        <strain evidence="2 3">P9A</strain>
    </source>
</reference>
<sequence>MKGFLPVFAAAILLLLGCEPAEVSPPPNAQDSPTGVSLAMDRVRLPEGNEVSFNGRIFQYQLLQNDRGEFDRYTIHSSDSLMAMEGAVFTQLARTGYTRRVRSEEPGRFVVNYLKPGSVTIIATYTDHAIKTAGATVKSRAIFTWKVAG</sequence>
<keyword evidence="1" id="KW-0732">Signal</keyword>